<sequence length="818" mass="93785">MLQSKYLGSGIIFLSQIKEIDPHHRYLYDNERKEIQSQFKRGACMPWLPGSRLKAEIQKSQWETGEIIEWEQLDGHNLPRLWFRDADIHITIESVARLLAARSSGAAKLKEMFRRLDTEERWWVVDFFEYGDPDSSFSQSLAFDWRQKVVLSFFEPPRRGRSATRPSGKSQIKENIYKEARNVSQIQGIREAFRELSRLPILWNKRTFTYLSDVRKSFCHEEAENYIWAIVDQWSEITLKFKSRILQCVDFESVQILQSLAPAFSKKDHKEVAEKFKKGQLFPLLKEPRLRHRVESAIYQQGPILTLETFAKDVRLLQVGVRQPLNDLVLGMRRDNEDTLRKRICDIIGRELDRISGEHNLPKTSYEERQSSIRHCYQRVFLDAICTKYSTTKGSITRSNIRNLVEEELNLCCSADKGPLHNLVTNESVTSTPVPAGKLPEIEVDKKKRHGQSLFKEPMATRDLSYDRINDSRLSTAFLTPSFMAMHIVRVFLFERRSAEPVRTPSSGSPATTIDSFCTAARPTPLDFNLISGYSSGVDHTHDFPTCTSSPPILNPSYVRKTHAQTPKDPVESLAASLVSGEPSSASSTHTSTTKRSASHLEFGAFDEERNKQRPVKRRFHFCEHELYSVGDPNYETHTANASHSTPSPTSVYIDETSSISQTDSARLLNKSDLKIHHHLEIAEPYLQLIEEWKKSNHGGPQSHMAVSRHSTSNLRQSLSASVATHKPQAVNPRKRPLKCVCYMSLYDSKLFLRVPRTKEATERFAASQDKEDKYSRFFYKGKQSDMIANNGKQLYAAIERYDLLIVWVDSNCLGKAE</sequence>
<reference evidence="2 3" key="1">
    <citation type="journal article" date="2012" name="PLoS Pathog.">
        <title>Diverse lifestyles and strategies of plant pathogenesis encoded in the genomes of eighteen Dothideomycetes fungi.</title>
        <authorList>
            <person name="Ohm R.A."/>
            <person name="Feau N."/>
            <person name="Henrissat B."/>
            <person name="Schoch C.L."/>
            <person name="Horwitz B.A."/>
            <person name="Barry K.W."/>
            <person name="Condon B.J."/>
            <person name="Copeland A.C."/>
            <person name="Dhillon B."/>
            <person name="Glaser F."/>
            <person name="Hesse C.N."/>
            <person name="Kosti I."/>
            <person name="LaButti K."/>
            <person name="Lindquist E.A."/>
            <person name="Lucas S."/>
            <person name="Salamov A.A."/>
            <person name="Bradshaw R.E."/>
            <person name="Ciuffetti L."/>
            <person name="Hamelin R.C."/>
            <person name="Kema G.H.J."/>
            <person name="Lawrence C."/>
            <person name="Scott J.A."/>
            <person name="Spatafora J.W."/>
            <person name="Turgeon B.G."/>
            <person name="de Wit P.J.G.M."/>
            <person name="Zhong S."/>
            <person name="Goodwin S.B."/>
            <person name="Grigoriev I.V."/>
        </authorList>
    </citation>
    <scope>NUCLEOTIDE SEQUENCE [LARGE SCALE GENOMIC DNA]</scope>
    <source>
        <strain evidence="3">C5 / ATCC 48332 / race O</strain>
    </source>
</reference>
<name>M2TY85_COCH5</name>
<protein>
    <submittedName>
        <fullName evidence="2">Uncharacterized protein</fullName>
    </submittedName>
</protein>
<dbReference type="HOGENOM" id="CLU_345452_0_0_1"/>
<keyword evidence="3" id="KW-1185">Reference proteome</keyword>
<dbReference type="Pfam" id="PF12520">
    <property type="entry name" value="DUF3723"/>
    <property type="match status" value="1"/>
</dbReference>
<dbReference type="InterPro" id="IPR022198">
    <property type="entry name" value="DUF3723"/>
</dbReference>
<dbReference type="OrthoDB" id="3793668at2759"/>
<gene>
    <name evidence="2" type="ORF">COCHEDRAFT_1034522</name>
</gene>
<evidence type="ECO:0000313" key="3">
    <source>
        <dbReference type="Proteomes" id="UP000016936"/>
    </source>
</evidence>
<evidence type="ECO:0000256" key="1">
    <source>
        <dbReference type="SAM" id="MobiDB-lite"/>
    </source>
</evidence>
<dbReference type="Proteomes" id="UP000016936">
    <property type="component" value="Unassembled WGS sequence"/>
</dbReference>
<feature type="compositionally biased region" description="Low complexity" evidence="1">
    <location>
        <begin position="584"/>
        <end position="596"/>
    </location>
</feature>
<organism evidence="2 3">
    <name type="scientific">Cochliobolus heterostrophus (strain C5 / ATCC 48332 / race O)</name>
    <name type="common">Southern corn leaf blight fungus</name>
    <name type="synonym">Bipolaris maydis</name>
    <dbReference type="NCBI Taxonomy" id="701091"/>
    <lineage>
        <taxon>Eukaryota</taxon>
        <taxon>Fungi</taxon>
        <taxon>Dikarya</taxon>
        <taxon>Ascomycota</taxon>
        <taxon>Pezizomycotina</taxon>
        <taxon>Dothideomycetes</taxon>
        <taxon>Pleosporomycetidae</taxon>
        <taxon>Pleosporales</taxon>
        <taxon>Pleosporineae</taxon>
        <taxon>Pleosporaceae</taxon>
        <taxon>Bipolaris</taxon>
    </lineage>
</organism>
<proteinExistence type="predicted"/>
<dbReference type="EMBL" id="KB445584">
    <property type="protein sequence ID" value="EMD86756.1"/>
    <property type="molecule type" value="Genomic_DNA"/>
</dbReference>
<dbReference type="AlphaFoldDB" id="M2TY85"/>
<feature type="region of interest" description="Disordered" evidence="1">
    <location>
        <begin position="561"/>
        <end position="597"/>
    </location>
</feature>
<evidence type="ECO:0000313" key="2">
    <source>
        <dbReference type="EMBL" id="EMD86756.1"/>
    </source>
</evidence>
<reference evidence="3" key="2">
    <citation type="journal article" date="2013" name="PLoS Genet.">
        <title>Comparative genome structure, secondary metabolite, and effector coding capacity across Cochliobolus pathogens.</title>
        <authorList>
            <person name="Condon B.J."/>
            <person name="Leng Y."/>
            <person name="Wu D."/>
            <person name="Bushley K.E."/>
            <person name="Ohm R.A."/>
            <person name="Otillar R."/>
            <person name="Martin J."/>
            <person name="Schackwitz W."/>
            <person name="Grimwood J."/>
            <person name="MohdZainudin N."/>
            <person name="Xue C."/>
            <person name="Wang R."/>
            <person name="Manning V.A."/>
            <person name="Dhillon B."/>
            <person name="Tu Z.J."/>
            <person name="Steffenson B.J."/>
            <person name="Salamov A."/>
            <person name="Sun H."/>
            <person name="Lowry S."/>
            <person name="LaButti K."/>
            <person name="Han J."/>
            <person name="Copeland A."/>
            <person name="Lindquist E."/>
            <person name="Barry K."/>
            <person name="Schmutz J."/>
            <person name="Baker S.E."/>
            <person name="Ciuffetti L.M."/>
            <person name="Grigoriev I.V."/>
            <person name="Zhong S."/>
            <person name="Turgeon B.G."/>
        </authorList>
    </citation>
    <scope>NUCLEOTIDE SEQUENCE [LARGE SCALE GENOMIC DNA]</scope>
    <source>
        <strain evidence="3">C5 / ATCC 48332 / race O</strain>
    </source>
</reference>
<accession>M2TY85</accession>